<dbReference type="AlphaFoldDB" id="A0A6C7E408"/>
<reference evidence="1 2" key="1">
    <citation type="journal article" date="2013" name="Int. J. Syst. Evol. Microbiol.">
        <title>Ilumatobacter nonamiense sp. nov. and Ilumatobacter coccineum sp. nov., isolated from seashore sand.</title>
        <authorList>
            <person name="Matsumoto A."/>
            <person name="Kasai H."/>
            <person name="Matsuo Y."/>
            <person name="Shizuri Y."/>
            <person name="Ichikawa N."/>
            <person name="Fujita N."/>
            <person name="Omura S."/>
            <person name="Takahashi Y."/>
        </authorList>
    </citation>
    <scope>NUCLEOTIDE SEQUENCE [LARGE SCALE GENOMIC DNA]</scope>
    <source>
        <strain evidence="2">NBRC 103263 / KCTC 29153 / YM16-304</strain>
    </source>
</reference>
<organism evidence="1 2">
    <name type="scientific">Ilumatobacter coccineus (strain NBRC 103263 / KCTC 29153 / YM16-304)</name>
    <dbReference type="NCBI Taxonomy" id="1313172"/>
    <lineage>
        <taxon>Bacteria</taxon>
        <taxon>Bacillati</taxon>
        <taxon>Actinomycetota</taxon>
        <taxon>Acidimicrobiia</taxon>
        <taxon>Acidimicrobiales</taxon>
        <taxon>Ilumatobacteraceae</taxon>
        <taxon>Ilumatobacter</taxon>
    </lineage>
</organism>
<dbReference type="SUPFAM" id="SSF48452">
    <property type="entry name" value="TPR-like"/>
    <property type="match status" value="1"/>
</dbReference>
<sequence>MTDSGEHLDELIGRDDDLAGLLAIVRPGTITTISGVGGVGKTAIAEVLMAAVADRFDDRWMCELAAVFDADSVESAIEDTIGALPHEDGTSIDALISVLRGRSALLVLDNVEQVVGATARLCTKLLAACPDLCIVATSRELLRVVGEQVWTLDPLNLDGEARELFARRALLVDPEFDPVKHVDQIDHVCTALDGLPLALELAAAQLATMSVTDLAGRLDQRFRILRDSERTDRQATLGATVRWSYDLLGAAERRLFDRLSVFHGGFDAVAARDVLDPSDRDLEVGHMLELLADRSMVARSKRHRGRYEVLESLRHFGDRQLADRGERSSARSAHLDHVVSLVGEASARCHGSDWRRGVERFTVEWDNIRAAMNWAIDLQRTGDVDRLLRDLFFMSRWTVETEPAAWSIRAIERGEATDLPVGAPAHLHLAFARFLAGDHEGALAANQDALTRRPTPSDRGWARHYGAVELLYQGRTAEAAQLADAMMIDVPPRPVEQAMQLSAGAVFKLYAQHISYDDAVESNDRAADIARESGSPVALGHVTYNQGLVAYTRGDVEYARARFAEALEIARSEQIANLTGYVLVSQVYAPGYSGLAAAQGALAYWQRHQDVGNEFVVLEAAAINLAEIGRLESAGVILGNLDQDPRRIASSKPRREAAAGEIALHRRAEQWRQRGVEMTRLQLLAYADEAISDALKSL</sequence>
<dbReference type="Gene3D" id="3.40.50.300">
    <property type="entry name" value="P-loop containing nucleotide triphosphate hydrolases"/>
    <property type="match status" value="1"/>
</dbReference>
<accession>A0A6C7E408</accession>
<dbReference type="SUPFAM" id="SSF52540">
    <property type="entry name" value="P-loop containing nucleoside triphosphate hydrolases"/>
    <property type="match status" value="1"/>
</dbReference>
<proteinExistence type="predicted"/>
<dbReference type="RefSeq" id="WP_015440590.1">
    <property type="nucleotide sequence ID" value="NC_020520.1"/>
</dbReference>
<name>A0A6C7E408_ILUCY</name>
<evidence type="ECO:0000313" key="1">
    <source>
        <dbReference type="EMBL" id="BAN01343.1"/>
    </source>
</evidence>
<dbReference type="KEGG" id="aym:YM304_10290"/>
<dbReference type="PRINTS" id="PR00364">
    <property type="entry name" value="DISEASERSIST"/>
</dbReference>
<dbReference type="EMBL" id="AP012057">
    <property type="protein sequence ID" value="BAN01343.1"/>
    <property type="molecule type" value="Genomic_DNA"/>
</dbReference>
<dbReference type="PANTHER" id="PTHR47691:SF3">
    <property type="entry name" value="HTH-TYPE TRANSCRIPTIONAL REGULATOR RV0890C-RELATED"/>
    <property type="match status" value="1"/>
</dbReference>
<dbReference type="PANTHER" id="PTHR47691">
    <property type="entry name" value="REGULATOR-RELATED"/>
    <property type="match status" value="1"/>
</dbReference>
<protein>
    <submittedName>
        <fullName evidence="1">Putative transcriptional regulator</fullName>
    </submittedName>
</protein>
<gene>
    <name evidence="1" type="ORF">YM304_10290</name>
</gene>
<dbReference type="Gene3D" id="1.25.40.10">
    <property type="entry name" value="Tetratricopeptide repeat domain"/>
    <property type="match status" value="1"/>
</dbReference>
<dbReference type="GO" id="GO:0043531">
    <property type="term" value="F:ADP binding"/>
    <property type="evidence" value="ECO:0007669"/>
    <property type="project" value="InterPro"/>
</dbReference>
<dbReference type="InterPro" id="IPR027417">
    <property type="entry name" value="P-loop_NTPase"/>
</dbReference>
<dbReference type="InterPro" id="IPR011990">
    <property type="entry name" value="TPR-like_helical_dom_sf"/>
</dbReference>
<keyword evidence="2" id="KW-1185">Reference proteome</keyword>
<dbReference type="Proteomes" id="UP000011863">
    <property type="component" value="Chromosome"/>
</dbReference>
<evidence type="ECO:0000313" key="2">
    <source>
        <dbReference type="Proteomes" id="UP000011863"/>
    </source>
</evidence>